<name>A0A832SXG7_PYRHR</name>
<dbReference type="GO" id="GO:0008324">
    <property type="term" value="F:monoatomic cation transmembrane transporter activity"/>
    <property type="evidence" value="ECO:0007669"/>
    <property type="project" value="InterPro"/>
</dbReference>
<dbReference type="Pfam" id="PF02080">
    <property type="entry name" value="TrkA_C"/>
    <property type="match status" value="1"/>
</dbReference>
<dbReference type="SUPFAM" id="SSF116726">
    <property type="entry name" value="TrkA C-terminal domain-like"/>
    <property type="match status" value="1"/>
</dbReference>
<accession>A0A832SXG7</accession>
<gene>
    <name evidence="2" type="ORF">HA331_05380</name>
</gene>
<dbReference type="EMBL" id="DUJN01000004">
    <property type="protein sequence ID" value="HII61170.1"/>
    <property type="molecule type" value="Genomic_DNA"/>
</dbReference>
<comment type="caution">
    <text evidence="2">The sequence shown here is derived from an EMBL/GenBank/DDBJ whole genome shotgun (WGS) entry which is preliminary data.</text>
</comment>
<reference evidence="2" key="1">
    <citation type="journal article" date="2020" name="bioRxiv">
        <title>A rank-normalized archaeal taxonomy based on genome phylogeny resolves widespread incomplete and uneven classifications.</title>
        <authorList>
            <person name="Rinke C."/>
            <person name="Chuvochina M."/>
            <person name="Mussig A.J."/>
            <person name="Chaumeil P.-A."/>
            <person name="Waite D.W."/>
            <person name="Whitman W.B."/>
            <person name="Parks D.H."/>
            <person name="Hugenholtz P."/>
        </authorList>
    </citation>
    <scope>NUCLEOTIDE SEQUENCE</scope>
    <source>
        <strain evidence="2">UBA8834</strain>
    </source>
</reference>
<evidence type="ECO:0000259" key="1">
    <source>
        <dbReference type="PROSITE" id="PS51202"/>
    </source>
</evidence>
<dbReference type="Proteomes" id="UP000617544">
    <property type="component" value="Unassembled WGS sequence"/>
</dbReference>
<dbReference type="PANTHER" id="PTHR30445:SF8">
    <property type="entry name" value="K(+)_H(+) ANTIPORTER SUBUNIT KHTT"/>
    <property type="match status" value="1"/>
</dbReference>
<dbReference type="RefSeq" id="WP_010884339.1">
    <property type="nucleotide sequence ID" value="NZ_DUJN01000004.1"/>
</dbReference>
<dbReference type="InterPro" id="IPR006037">
    <property type="entry name" value="RCK_C"/>
</dbReference>
<dbReference type="InterPro" id="IPR026022">
    <property type="entry name" value="PhoU_dom"/>
</dbReference>
<evidence type="ECO:0000313" key="2">
    <source>
        <dbReference type="EMBL" id="HII61170.1"/>
    </source>
</evidence>
<keyword evidence="2" id="KW-0406">Ion transport</keyword>
<dbReference type="GO" id="GO:0006813">
    <property type="term" value="P:potassium ion transport"/>
    <property type="evidence" value="ECO:0007669"/>
    <property type="project" value="InterPro"/>
</dbReference>
<dbReference type="InterPro" id="IPR038078">
    <property type="entry name" value="PhoU-like_sf"/>
</dbReference>
<dbReference type="Gene3D" id="3.30.70.1450">
    <property type="entry name" value="Regulator of K+ conductance, C-terminal domain"/>
    <property type="match status" value="1"/>
</dbReference>
<dbReference type="Pfam" id="PF01895">
    <property type="entry name" value="PhoU"/>
    <property type="match status" value="1"/>
</dbReference>
<dbReference type="SUPFAM" id="SSF109755">
    <property type="entry name" value="PhoU-like"/>
    <property type="match status" value="1"/>
</dbReference>
<dbReference type="AlphaFoldDB" id="A0A832SXG7"/>
<dbReference type="InterPro" id="IPR050144">
    <property type="entry name" value="AAE_transporter"/>
</dbReference>
<dbReference type="PANTHER" id="PTHR30445">
    <property type="entry name" value="K(+)_H(+) ANTIPORTER SUBUNIT KHTT"/>
    <property type="match status" value="1"/>
</dbReference>
<dbReference type="SMR" id="A0A832SXG7"/>
<protein>
    <submittedName>
        <fullName evidence="2">Potassium channel family protein</fullName>
    </submittedName>
</protein>
<proteinExistence type="predicted"/>
<dbReference type="Gene3D" id="1.20.58.220">
    <property type="entry name" value="Phosphate transport system protein phou homolog 2, domain 2"/>
    <property type="match status" value="1"/>
</dbReference>
<sequence>MEEVEEFKYEPKSVKEIFIEMKDTVELMVDLAYASLLFGDKEIAEEVLELEERIDLLNYQLMMHSVLAARNVKEAEQVITILQIANAIEDISNAAGDLAKMVLEGVELHPVIKETILEGEEIIGKIQVYPESVIVGKTLGELDLATNTGVWIIAVRRGKRWIFGPNENFKIRAGDVLIGRGTRTSIDHLKEIARGAIRVIGNERA</sequence>
<evidence type="ECO:0000313" key="3">
    <source>
        <dbReference type="Proteomes" id="UP000617544"/>
    </source>
</evidence>
<dbReference type="OMA" id="ATNTGVW"/>
<dbReference type="GeneID" id="1444126"/>
<keyword evidence="2" id="KW-0407">Ion channel</keyword>
<dbReference type="PROSITE" id="PS51202">
    <property type="entry name" value="RCK_C"/>
    <property type="match status" value="1"/>
</dbReference>
<organism evidence="2 3">
    <name type="scientific">Pyrococcus horikoshii</name>
    <dbReference type="NCBI Taxonomy" id="53953"/>
    <lineage>
        <taxon>Archaea</taxon>
        <taxon>Methanobacteriati</taxon>
        <taxon>Methanobacteriota</taxon>
        <taxon>Thermococci</taxon>
        <taxon>Thermococcales</taxon>
        <taxon>Thermococcaceae</taxon>
        <taxon>Pyrococcus</taxon>
    </lineage>
</organism>
<dbReference type="InterPro" id="IPR036721">
    <property type="entry name" value="RCK_C_sf"/>
</dbReference>
<feature type="domain" description="RCK C-terminal" evidence="1">
    <location>
        <begin position="111"/>
        <end position="195"/>
    </location>
</feature>
<keyword evidence="2" id="KW-0813">Transport</keyword>